<reference evidence="3" key="2">
    <citation type="submission" date="2023-06" db="EMBL/GenBank/DDBJ databases">
        <authorList>
            <consortium name="Lawrence Berkeley National Laboratory"/>
            <person name="Haridas S."/>
            <person name="Hensen N."/>
            <person name="Bonometti L."/>
            <person name="Westerberg I."/>
            <person name="Brannstrom I.O."/>
            <person name="Guillou S."/>
            <person name="Cros-Aarteil S."/>
            <person name="Calhoun S."/>
            <person name="Kuo A."/>
            <person name="Mondo S."/>
            <person name="Pangilinan J."/>
            <person name="Riley R."/>
            <person name="Labutti K."/>
            <person name="Andreopoulos B."/>
            <person name="Lipzen A."/>
            <person name="Chen C."/>
            <person name="Yanf M."/>
            <person name="Daum C."/>
            <person name="Ng V."/>
            <person name="Clum A."/>
            <person name="Steindorff A."/>
            <person name="Ohm R."/>
            <person name="Martin F."/>
            <person name="Silar P."/>
            <person name="Natvig D."/>
            <person name="Lalanne C."/>
            <person name="Gautier V."/>
            <person name="Ament-Velasquez S.L."/>
            <person name="Kruys A."/>
            <person name="Hutchinson M.I."/>
            <person name="Powell A.J."/>
            <person name="Barry K."/>
            <person name="Miller A.N."/>
            <person name="Grigoriev I.V."/>
            <person name="Debuchy R."/>
            <person name="Gladieux P."/>
            <person name="Thoren M.H."/>
            <person name="Johannesson H."/>
        </authorList>
    </citation>
    <scope>NUCLEOTIDE SEQUENCE</scope>
    <source>
        <strain evidence="3">SMH4131-1</strain>
    </source>
</reference>
<evidence type="ECO:0000259" key="2">
    <source>
        <dbReference type="Pfam" id="PF20493"/>
    </source>
</evidence>
<dbReference type="Proteomes" id="UP001286456">
    <property type="component" value="Unassembled WGS sequence"/>
</dbReference>
<accession>A0AAE0I4P3</accession>
<keyword evidence="4" id="KW-1185">Reference proteome</keyword>
<reference evidence="3" key="1">
    <citation type="journal article" date="2023" name="Mol. Phylogenet. Evol.">
        <title>Genome-scale phylogeny and comparative genomics of the fungal order Sordariales.</title>
        <authorList>
            <person name="Hensen N."/>
            <person name="Bonometti L."/>
            <person name="Westerberg I."/>
            <person name="Brannstrom I.O."/>
            <person name="Guillou S."/>
            <person name="Cros-Aarteil S."/>
            <person name="Calhoun S."/>
            <person name="Haridas S."/>
            <person name="Kuo A."/>
            <person name="Mondo S."/>
            <person name="Pangilinan J."/>
            <person name="Riley R."/>
            <person name="LaButti K."/>
            <person name="Andreopoulos B."/>
            <person name="Lipzen A."/>
            <person name="Chen C."/>
            <person name="Yan M."/>
            <person name="Daum C."/>
            <person name="Ng V."/>
            <person name="Clum A."/>
            <person name="Steindorff A."/>
            <person name="Ohm R.A."/>
            <person name="Martin F."/>
            <person name="Silar P."/>
            <person name="Natvig D.O."/>
            <person name="Lalanne C."/>
            <person name="Gautier V."/>
            <person name="Ament-Velasquez S.L."/>
            <person name="Kruys A."/>
            <person name="Hutchinson M.I."/>
            <person name="Powell A.J."/>
            <person name="Barry K."/>
            <person name="Miller A.N."/>
            <person name="Grigoriev I.V."/>
            <person name="Debuchy R."/>
            <person name="Gladieux P."/>
            <person name="Hiltunen Thoren M."/>
            <person name="Johannesson H."/>
        </authorList>
    </citation>
    <scope>NUCLEOTIDE SEQUENCE</scope>
    <source>
        <strain evidence="3">SMH4131-1</strain>
    </source>
</reference>
<organism evidence="3 4">
    <name type="scientific">Cercophora scortea</name>
    <dbReference type="NCBI Taxonomy" id="314031"/>
    <lineage>
        <taxon>Eukaryota</taxon>
        <taxon>Fungi</taxon>
        <taxon>Dikarya</taxon>
        <taxon>Ascomycota</taxon>
        <taxon>Pezizomycotina</taxon>
        <taxon>Sordariomycetes</taxon>
        <taxon>Sordariomycetidae</taxon>
        <taxon>Sordariales</taxon>
        <taxon>Lasiosphaeriaceae</taxon>
        <taxon>Cercophora</taxon>
    </lineage>
</organism>
<gene>
    <name evidence="3" type="ORF">B0T19DRAFT_479584</name>
</gene>
<evidence type="ECO:0000256" key="1">
    <source>
        <dbReference type="SAM" id="SignalP"/>
    </source>
</evidence>
<name>A0AAE0I4P3_9PEZI</name>
<evidence type="ECO:0000313" key="4">
    <source>
        <dbReference type="Proteomes" id="UP001286456"/>
    </source>
</evidence>
<dbReference type="AlphaFoldDB" id="A0AAE0I4P3"/>
<dbReference type="InterPro" id="IPR046925">
    <property type="entry name" value="WD-like_fungi"/>
</dbReference>
<comment type="caution">
    <text evidence="3">The sequence shown here is derived from an EMBL/GenBank/DDBJ whole genome shotgun (WGS) entry which is preliminary data.</text>
</comment>
<proteinExistence type="predicted"/>
<dbReference type="Pfam" id="PF20493">
    <property type="entry name" value="WD-like_fungi"/>
    <property type="match status" value="1"/>
</dbReference>
<feature type="chain" id="PRO_5041950287" description="WD-like domain-containing protein" evidence="1">
    <location>
        <begin position="20"/>
        <end position="177"/>
    </location>
</feature>
<feature type="domain" description="WD-like" evidence="2">
    <location>
        <begin position="65"/>
        <end position="176"/>
    </location>
</feature>
<evidence type="ECO:0000313" key="3">
    <source>
        <dbReference type="EMBL" id="KAK3317511.1"/>
    </source>
</evidence>
<sequence>MYITTSLMLGAFLATLATALPQPDATPSGLVILDQFETEFGTATWYGDASPEKRDLATEHEAGAQLDKRCGTNQVACGSDHRAPVSLCNDLINTIRARGSDFIPASPRSFCLSSGGTCCVSWANVATGAVWSTLINGANKLVSQCNSNGAVSGLTRDTLVGSTCTTQCLSNRATGCK</sequence>
<feature type="signal peptide" evidence="1">
    <location>
        <begin position="1"/>
        <end position="19"/>
    </location>
</feature>
<dbReference type="EMBL" id="JAUEPO010000007">
    <property type="protein sequence ID" value="KAK3317511.1"/>
    <property type="molecule type" value="Genomic_DNA"/>
</dbReference>
<keyword evidence="1" id="KW-0732">Signal</keyword>
<protein>
    <recommendedName>
        <fullName evidence="2">WD-like domain-containing protein</fullName>
    </recommendedName>
</protein>